<dbReference type="Gene3D" id="1.25.10.10">
    <property type="entry name" value="Leucine-rich Repeat Variant"/>
    <property type="match status" value="1"/>
</dbReference>
<name>A0ABD2Q241_9PLAT</name>
<dbReference type="InterPro" id="IPR011989">
    <property type="entry name" value="ARM-like"/>
</dbReference>
<evidence type="ECO:0008006" key="3">
    <source>
        <dbReference type="Google" id="ProtNLM"/>
    </source>
</evidence>
<dbReference type="Proteomes" id="UP001626550">
    <property type="component" value="Unassembled WGS sequence"/>
</dbReference>
<evidence type="ECO:0000313" key="2">
    <source>
        <dbReference type="Proteomes" id="UP001626550"/>
    </source>
</evidence>
<protein>
    <recommendedName>
        <fullName evidence="3">Nucleotide exchange factor Fes1 domain-containing protein</fullName>
    </recommendedName>
</protein>
<reference evidence="1 2" key="1">
    <citation type="submission" date="2024-11" db="EMBL/GenBank/DDBJ databases">
        <title>Adaptive evolution of stress response genes in parasites aligns with host niche diversity.</title>
        <authorList>
            <person name="Hahn C."/>
            <person name="Resl P."/>
        </authorList>
    </citation>
    <scope>NUCLEOTIDE SEQUENCE [LARGE SCALE GENOMIC DNA]</scope>
    <source>
        <strain evidence="1">EGGRZ-B1_66</strain>
        <tissue evidence="1">Body</tissue>
    </source>
</reference>
<gene>
    <name evidence="1" type="ORF">Ciccas_007955</name>
</gene>
<dbReference type="InterPro" id="IPR050693">
    <property type="entry name" value="Hsp70_NEF-Inhibitors"/>
</dbReference>
<dbReference type="AlphaFoldDB" id="A0ABD2Q241"/>
<dbReference type="PANTHER" id="PTHR19316">
    <property type="entry name" value="PROTEIN FOLDING REGULATOR"/>
    <property type="match status" value="1"/>
</dbReference>
<dbReference type="PANTHER" id="PTHR19316:SF18">
    <property type="entry name" value="HSP70-BINDING PROTEIN 1"/>
    <property type="match status" value="1"/>
</dbReference>
<sequence>MSEDRDPKSLDGLLKFCLREGADQNFTEMDPERAAFLREALKSGYKDEVEILKEHFHHANSLRSSEDPEDITKVVEDLEEIQELVENIDLAKCFFQMNGLEFVEHLLLSHSNIAYRILAARILSACAQNNDYCQKEITTRGILPSLVKLLATETDPLLIKGLVGVIGCSTRAYQPAMDQFFEHSLWSFSFKAMHKLQKAYNPDDNDRDYRQAFEKFSFMIFGITSSASNEIMKTLQTEESLQPLINALLTTPAMEEHLAFALREVACDLPRTENHDHDAPPCEEFRKNIIKNLPQDLLSSLQKWIDTKRSTDFEPTVINHLYKAFCL</sequence>
<keyword evidence="2" id="KW-1185">Reference proteome</keyword>
<organism evidence="1 2">
    <name type="scientific">Cichlidogyrus casuarinus</name>
    <dbReference type="NCBI Taxonomy" id="1844966"/>
    <lineage>
        <taxon>Eukaryota</taxon>
        <taxon>Metazoa</taxon>
        <taxon>Spiralia</taxon>
        <taxon>Lophotrochozoa</taxon>
        <taxon>Platyhelminthes</taxon>
        <taxon>Monogenea</taxon>
        <taxon>Monopisthocotylea</taxon>
        <taxon>Dactylogyridea</taxon>
        <taxon>Ancyrocephalidae</taxon>
        <taxon>Cichlidogyrus</taxon>
    </lineage>
</organism>
<comment type="caution">
    <text evidence="1">The sequence shown here is derived from an EMBL/GenBank/DDBJ whole genome shotgun (WGS) entry which is preliminary data.</text>
</comment>
<dbReference type="SUPFAM" id="SSF48371">
    <property type="entry name" value="ARM repeat"/>
    <property type="match status" value="1"/>
</dbReference>
<evidence type="ECO:0000313" key="1">
    <source>
        <dbReference type="EMBL" id="KAL3313443.1"/>
    </source>
</evidence>
<proteinExistence type="predicted"/>
<accession>A0ABD2Q241</accession>
<dbReference type="EMBL" id="JBJKFK010001304">
    <property type="protein sequence ID" value="KAL3313443.1"/>
    <property type="molecule type" value="Genomic_DNA"/>
</dbReference>
<dbReference type="InterPro" id="IPR016024">
    <property type="entry name" value="ARM-type_fold"/>
</dbReference>